<keyword evidence="2" id="KW-1185">Reference proteome</keyword>
<proteinExistence type="predicted"/>
<dbReference type="RefSeq" id="WP_147144684.1">
    <property type="nucleotide sequence ID" value="NZ_BAABIJ010000008.1"/>
</dbReference>
<evidence type="ECO:0000313" key="1">
    <source>
        <dbReference type="EMBL" id="TWJ06383.1"/>
    </source>
</evidence>
<accession>A0A562UL87</accession>
<protein>
    <submittedName>
        <fullName evidence="1">Uncharacterized protein</fullName>
    </submittedName>
</protein>
<name>A0A562UL87_9ACTN</name>
<gene>
    <name evidence="1" type="ORF">LX16_5347</name>
</gene>
<organism evidence="1 2">
    <name type="scientific">Stackebrandtia albiflava</name>
    <dbReference type="NCBI Taxonomy" id="406432"/>
    <lineage>
        <taxon>Bacteria</taxon>
        <taxon>Bacillati</taxon>
        <taxon>Actinomycetota</taxon>
        <taxon>Actinomycetes</taxon>
        <taxon>Glycomycetales</taxon>
        <taxon>Glycomycetaceae</taxon>
        <taxon>Stackebrandtia</taxon>
    </lineage>
</organism>
<sequence>MGYFGLYFAAETDVAKLVAAVVEVSGIDPELIYVGPPDGLGPHPGPDPHVVVFVRDEPGFSIEFGAGKSFPERVGGIPQTELAARLCRAADTRALTDGGSDVLGEWLLVTPTGSATVTVDDDAIDEGRLLIADR</sequence>
<dbReference type="AlphaFoldDB" id="A0A562UL87"/>
<evidence type="ECO:0000313" key="2">
    <source>
        <dbReference type="Proteomes" id="UP000321617"/>
    </source>
</evidence>
<dbReference type="EMBL" id="VLLL01000013">
    <property type="protein sequence ID" value="TWJ06383.1"/>
    <property type="molecule type" value="Genomic_DNA"/>
</dbReference>
<reference evidence="1 2" key="1">
    <citation type="journal article" date="2013" name="Stand. Genomic Sci.">
        <title>Genomic Encyclopedia of Type Strains, Phase I: The one thousand microbial genomes (KMG-I) project.</title>
        <authorList>
            <person name="Kyrpides N.C."/>
            <person name="Woyke T."/>
            <person name="Eisen J.A."/>
            <person name="Garrity G."/>
            <person name="Lilburn T.G."/>
            <person name="Beck B.J."/>
            <person name="Whitman W.B."/>
            <person name="Hugenholtz P."/>
            <person name="Klenk H.P."/>
        </authorList>
    </citation>
    <scope>NUCLEOTIDE SEQUENCE [LARGE SCALE GENOMIC DNA]</scope>
    <source>
        <strain evidence="1 2">DSM 45044</strain>
    </source>
</reference>
<comment type="caution">
    <text evidence="1">The sequence shown here is derived from an EMBL/GenBank/DDBJ whole genome shotgun (WGS) entry which is preliminary data.</text>
</comment>
<dbReference type="Proteomes" id="UP000321617">
    <property type="component" value="Unassembled WGS sequence"/>
</dbReference>